<dbReference type="OrthoDB" id="9799765at2"/>
<evidence type="ECO:0000313" key="2">
    <source>
        <dbReference type="EMBL" id="KHD85559.1"/>
    </source>
</evidence>
<proteinExistence type="predicted"/>
<dbReference type="STRING" id="363870.NG54_08330"/>
<dbReference type="EMBL" id="JRUN01000020">
    <property type="protein sequence ID" value="KHD85559.1"/>
    <property type="molecule type" value="Genomic_DNA"/>
</dbReference>
<dbReference type="PROSITE" id="PS51107">
    <property type="entry name" value="PTS_EIIC_TYPE_5"/>
    <property type="match status" value="1"/>
</dbReference>
<keyword evidence="1" id="KW-1133">Transmembrane helix</keyword>
<evidence type="ECO:0000256" key="1">
    <source>
        <dbReference type="SAM" id="Phobius"/>
    </source>
</evidence>
<evidence type="ECO:0000313" key="3">
    <source>
        <dbReference type="Proteomes" id="UP000030588"/>
    </source>
</evidence>
<dbReference type="NCBIfam" id="TIGR00821">
    <property type="entry name" value="EII-GUT"/>
    <property type="match status" value="1"/>
</dbReference>
<dbReference type="InterPro" id="IPR004699">
    <property type="entry name" value="PTS_IID_sorb"/>
</dbReference>
<keyword evidence="1" id="KW-0812">Transmembrane</keyword>
<dbReference type="AlphaFoldDB" id="A0A0A6VG05"/>
<comment type="caution">
    <text evidence="2">The sequence shown here is derived from an EMBL/GenBank/DDBJ whole genome shotgun (WGS) entry which is preliminary data.</text>
</comment>
<dbReference type="RefSeq" id="WP_035354360.1">
    <property type="nucleotide sequence ID" value="NZ_JAMAUG010000006.1"/>
</dbReference>
<dbReference type="GO" id="GO:0016020">
    <property type="term" value="C:membrane"/>
    <property type="evidence" value="ECO:0007669"/>
    <property type="project" value="InterPro"/>
</dbReference>
<dbReference type="PANTHER" id="PTHR40399">
    <property type="entry name" value="PTS SYSTEM GLUCITOL/SORBITOL-SPECIFIC EIIC COMPONENT"/>
    <property type="match status" value="1"/>
</dbReference>
<dbReference type="PANTHER" id="PTHR40399:SF1">
    <property type="entry name" value="PTS SYSTEM GLUCITOL_SORBITOL-SPECIFIC EIIC COMPONENT"/>
    <property type="match status" value="1"/>
</dbReference>
<dbReference type="Pfam" id="PF03608">
    <property type="entry name" value="EII-GUT"/>
    <property type="match status" value="1"/>
</dbReference>
<gene>
    <name evidence="2" type="primary">srlA</name>
    <name evidence="2" type="ORF">NG54_08330</name>
</gene>
<organism evidence="2 3">
    <name type="scientific">Heyndrickxia ginsengihumi</name>
    <dbReference type="NCBI Taxonomy" id="363870"/>
    <lineage>
        <taxon>Bacteria</taxon>
        <taxon>Bacillati</taxon>
        <taxon>Bacillota</taxon>
        <taxon>Bacilli</taxon>
        <taxon>Bacillales</taxon>
        <taxon>Bacillaceae</taxon>
        <taxon>Heyndrickxia</taxon>
    </lineage>
</organism>
<accession>A0A0A6VG05</accession>
<dbReference type="Proteomes" id="UP000030588">
    <property type="component" value="Unassembled WGS sequence"/>
</dbReference>
<name>A0A0A6VG05_9BACI</name>
<feature type="transmembrane region" description="Helical" evidence="1">
    <location>
        <begin position="142"/>
        <end position="160"/>
    </location>
</feature>
<dbReference type="GO" id="GO:0009401">
    <property type="term" value="P:phosphoenolpyruvate-dependent sugar phosphotransferase system"/>
    <property type="evidence" value="ECO:0007669"/>
    <property type="project" value="InterPro"/>
</dbReference>
<protein>
    <submittedName>
        <fullName evidence="2">PTS system glucitol/sorbitol-specific transporter subunit IIC</fullName>
    </submittedName>
</protein>
<dbReference type="PIRSF" id="PIRSF038321">
    <property type="entry name" value="PTS_glc_srb_IIC"/>
    <property type="match status" value="1"/>
</dbReference>
<feature type="transmembrane region" description="Helical" evidence="1">
    <location>
        <begin position="68"/>
        <end position="90"/>
    </location>
</feature>
<feature type="transmembrane region" description="Helical" evidence="1">
    <location>
        <begin position="29"/>
        <end position="47"/>
    </location>
</feature>
<reference evidence="2 3" key="1">
    <citation type="submission" date="2014-10" db="EMBL/GenBank/DDBJ databases">
        <title>Draft genome of phytase producing Bacillus ginsengihumi strain M2.11.</title>
        <authorList>
            <person name="Toymentseva A."/>
            <person name="Boulygina E.A."/>
            <person name="Kazakov S.V."/>
            <person name="Kayumov I."/>
            <person name="Suleimanova A.D."/>
            <person name="Mardanova A.M."/>
            <person name="Maria S.N."/>
            <person name="Sergey M.Y."/>
            <person name="Sharipova M.R."/>
        </authorList>
    </citation>
    <scope>NUCLEOTIDE SEQUENCE [LARGE SCALE GENOMIC DNA]</scope>
    <source>
        <strain evidence="2 3">M2.11</strain>
    </source>
</reference>
<sequence>MDIIVMLAQGFMHLFQTGAKTFISWMKDIVPVVLLLMVAMNTLIQLVGDKRINRLAMASSKNPLLRYLVLPLVGSFMLGNPMALSLGRFLPEKYKPSYYASGAYFCHTSNGLFPHINPGELFIWLGIATGIEKLGLNTADLAVRYFLVGLVMNFFAGWITDFTTKMVEKQQNIKLKSDVKLNH</sequence>
<keyword evidence="1" id="KW-0472">Membrane</keyword>